<evidence type="ECO:0000313" key="2">
    <source>
        <dbReference type="Proteomes" id="UP001160148"/>
    </source>
</evidence>
<comment type="caution">
    <text evidence="1">The sequence shown here is derived from an EMBL/GenBank/DDBJ whole genome shotgun (WGS) entry which is preliminary data.</text>
</comment>
<dbReference type="AlphaFoldDB" id="A0AAV0WC68"/>
<organism evidence="1 2">
    <name type="scientific">Macrosiphum euphorbiae</name>
    <name type="common">potato aphid</name>
    <dbReference type="NCBI Taxonomy" id="13131"/>
    <lineage>
        <taxon>Eukaryota</taxon>
        <taxon>Metazoa</taxon>
        <taxon>Ecdysozoa</taxon>
        <taxon>Arthropoda</taxon>
        <taxon>Hexapoda</taxon>
        <taxon>Insecta</taxon>
        <taxon>Pterygota</taxon>
        <taxon>Neoptera</taxon>
        <taxon>Paraneoptera</taxon>
        <taxon>Hemiptera</taxon>
        <taxon>Sternorrhyncha</taxon>
        <taxon>Aphidomorpha</taxon>
        <taxon>Aphidoidea</taxon>
        <taxon>Aphididae</taxon>
        <taxon>Macrosiphini</taxon>
        <taxon>Macrosiphum</taxon>
    </lineage>
</organism>
<keyword evidence="2" id="KW-1185">Reference proteome</keyword>
<name>A0AAV0WC68_9HEMI</name>
<dbReference type="EMBL" id="CARXXK010000002">
    <property type="protein sequence ID" value="CAI6353421.1"/>
    <property type="molecule type" value="Genomic_DNA"/>
</dbReference>
<dbReference type="Proteomes" id="UP001160148">
    <property type="component" value="Unassembled WGS sequence"/>
</dbReference>
<sequence length="126" mass="14128">MASSNEFLESRRFQQGAASVIDRFGVLSLGGRVVSRPPPHAKSKTTQLQRWQIQQRLRVPGGLNMVGVEQSAGRSRIFRKSDITIRPDIVHIAAVDHNTSCCQNKYCAESIKKKQYINTTSRLMSV</sequence>
<evidence type="ECO:0000313" key="1">
    <source>
        <dbReference type="EMBL" id="CAI6353421.1"/>
    </source>
</evidence>
<protein>
    <submittedName>
        <fullName evidence="1">Uncharacterized protein</fullName>
    </submittedName>
</protein>
<proteinExistence type="predicted"/>
<accession>A0AAV0WC68</accession>
<reference evidence="1 2" key="1">
    <citation type="submission" date="2023-01" db="EMBL/GenBank/DDBJ databases">
        <authorList>
            <person name="Whitehead M."/>
        </authorList>
    </citation>
    <scope>NUCLEOTIDE SEQUENCE [LARGE SCALE GENOMIC DNA]</scope>
</reference>
<gene>
    <name evidence="1" type="ORF">MEUPH1_LOCUS9544</name>
</gene>